<dbReference type="InterPro" id="IPR013216">
    <property type="entry name" value="Methyltransf_11"/>
</dbReference>
<organism evidence="5 6">
    <name type="scientific">Nocardioides baekrokdamisoli</name>
    <dbReference type="NCBI Taxonomy" id="1804624"/>
    <lineage>
        <taxon>Bacteria</taxon>
        <taxon>Bacillati</taxon>
        <taxon>Actinomycetota</taxon>
        <taxon>Actinomycetes</taxon>
        <taxon>Propionibacteriales</taxon>
        <taxon>Nocardioidaceae</taxon>
        <taxon>Nocardioides</taxon>
    </lineage>
</organism>
<evidence type="ECO:0000256" key="2">
    <source>
        <dbReference type="ARBA" id="ARBA00022603"/>
    </source>
</evidence>
<keyword evidence="3 5" id="KW-0808">Transferase</keyword>
<dbReference type="GO" id="GO:0008757">
    <property type="term" value="F:S-adenosylmethionine-dependent methyltransferase activity"/>
    <property type="evidence" value="ECO:0007669"/>
    <property type="project" value="InterPro"/>
</dbReference>
<evidence type="ECO:0000313" key="5">
    <source>
        <dbReference type="EMBL" id="BBH17695.1"/>
    </source>
</evidence>
<comment type="similarity">
    <text evidence="1">Belongs to the methyltransferase superfamily.</text>
</comment>
<dbReference type="Proteomes" id="UP000271573">
    <property type="component" value="Chromosome"/>
</dbReference>
<dbReference type="InterPro" id="IPR029063">
    <property type="entry name" value="SAM-dependent_MTases_sf"/>
</dbReference>
<sequence>MTDPSLSFGSVAAAYDRGRPGYPTEAVEWLLGTTPVSVLELGAGTGKLTETMVSLGHDVFATDPDDQMLDILSERLPDVRATVGTAEQIPAPDSSVDVVIVAQAFHWFDLDKALPEIVRVLRPGGRLALIWNHFDTRIPWVKRLQAALGDPPSTEGAAVAVKVVDDSGLFSAIDDTTFKHWQTINQESILDLANSRSVVSTLPDDERNARLVAAKRLYDEYDRGMDGMQLPYMTNCYRTIALAKNYISSSSPIMHSPAAITDTSTASKLPPIATGDDSGIILIDFN</sequence>
<reference evidence="5 6" key="1">
    <citation type="submission" date="2018-11" db="EMBL/GenBank/DDBJ databases">
        <title>Complete genome sequence of Nocardioides baekrokdamisoli strain KCTC 39748.</title>
        <authorList>
            <person name="Kang S.W."/>
            <person name="Lee K.C."/>
            <person name="Kim K.K."/>
            <person name="Kim J.S."/>
            <person name="Kim D.S."/>
            <person name="Ko S.H."/>
            <person name="Yang S.H."/>
            <person name="Shin Y.K."/>
            <person name="Lee J.S."/>
        </authorList>
    </citation>
    <scope>NUCLEOTIDE SEQUENCE [LARGE SCALE GENOMIC DNA]</scope>
    <source>
        <strain evidence="5 6">KCTC 39748</strain>
    </source>
</reference>
<keyword evidence="2 5" id="KW-0489">Methyltransferase</keyword>
<dbReference type="KEGG" id="nbe:Back2_19820"/>
<dbReference type="Gene3D" id="3.40.50.150">
    <property type="entry name" value="Vaccinia Virus protein VP39"/>
    <property type="match status" value="1"/>
</dbReference>
<accession>A0A3G9INS7</accession>
<evidence type="ECO:0000256" key="1">
    <source>
        <dbReference type="ARBA" id="ARBA00008361"/>
    </source>
</evidence>
<dbReference type="RefSeq" id="WP_125569044.1">
    <property type="nucleotide sequence ID" value="NZ_AP019307.1"/>
</dbReference>
<dbReference type="SUPFAM" id="SSF53335">
    <property type="entry name" value="S-adenosyl-L-methionine-dependent methyltransferases"/>
    <property type="match status" value="1"/>
</dbReference>
<protein>
    <submittedName>
        <fullName evidence="5">Putative methyltransferase</fullName>
    </submittedName>
</protein>
<dbReference type="InterPro" id="IPR051052">
    <property type="entry name" value="Diverse_substrate_MTase"/>
</dbReference>
<dbReference type="PANTHER" id="PTHR44942:SF4">
    <property type="entry name" value="METHYLTRANSFERASE TYPE 11 DOMAIN-CONTAINING PROTEIN"/>
    <property type="match status" value="1"/>
</dbReference>
<proteinExistence type="inferred from homology"/>
<name>A0A3G9INS7_9ACTN</name>
<dbReference type="Pfam" id="PF08241">
    <property type="entry name" value="Methyltransf_11"/>
    <property type="match status" value="1"/>
</dbReference>
<evidence type="ECO:0000256" key="3">
    <source>
        <dbReference type="ARBA" id="ARBA00022679"/>
    </source>
</evidence>
<gene>
    <name evidence="5" type="ORF">Back2_19820</name>
</gene>
<keyword evidence="6" id="KW-1185">Reference proteome</keyword>
<dbReference type="PANTHER" id="PTHR44942">
    <property type="entry name" value="METHYLTRANSF_11 DOMAIN-CONTAINING PROTEIN"/>
    <property type="match status" value="1"/>
</dbReference>
<dbReference type="AlphaFoldDB" id="A0A3G9INS7"/>
<dbReference type="OrthoDB" id="9797252at2"/>
<evidence type="ECO:0000313" key="6">
    <source>
        <dbReference type="Proteomes" id="UP000271573"/>
    </source>
</evidence>
<evidence type="ECO:0000259" key="4">
    <source>
        <dbReference type="Pfam" id="PF08241"/>
    </source>
</evidence>
<feature type="domain" description="Methyltransferase type 11" evidence="4">
    <location>
        <begin position="39"/>
        <end position="128"/>
    </location>
</feature>
<dbReference type="CDD" id="cd02440">
    <property type="entry name" value="AdoMet_MTases"/>
    <property type="match status" value="1"/>
</dbReference>
<dbReference type="GO" id="GO:0032259">
    <property type="term" value="P:methylation"/>
    <property type="evidence" value="ECO:0007669"/>
    <property type="project" value="UniProtKB-KW"/>
</dbReference>
<dbReference type="EMBL" id="AP019307">
    <property type="protein sequence ID" value="BBH17695.1"/>
    <property type="molecule type" value="Genomic_DNA"/>
</dbReference>